<name>B2J401_NOSP7</name>
<evidence type="ECO:0000256" key="1">
    <source>
        <dbReference type="ARBA" id="ARBA00004141"/>
    </source>
</evidence>
<dbReference type="InterPro" id="IPR004695">
    <property type="entry name" value="SLAC1/Mae1/Ssu1/TehA"/>
</dbReference>
<sequence length="128" mass="13911">MLLTIAIWLVLLLLYVGKWLWARADALAEFEHPVLCCFISLVPVSTMFVALAIAPYSRAIAITLFVVGTIGQLSFGVYRSGQLWMGGRVTRADSTAAATVVVSTTLYSYLLGIHPRHCRLVAGILAPC</sequence>
<dbReference type="HOGENOM" id="CLU_1957309_0_0_3"/>
<dbReference type="InterPro" id="IPR038665">
    <property type="entry name" value="Voltage-dep_anion_channel_sf"/>
</dbReference>
<dbReference type="PANTHER" id="PTHR37955:SF1">
    <property type="entry name" value="DEP DOMAIN-CONTAINING PROTEIN"/>
    <property type="match status" value="1"/>
</dbReference>
<dbReference type="Gene3D" id="1.50.10.150">
    <property type="entry name" value="Voltage-dependent anion channel"/>
    <property type="match status" value="1"/>
</dbReference>
<dbReference type="InterPro" id="IPR052951">
    <property type="entry name" value="Tellurite_res_ion_channel"/>
</dbReference>
<protein>
    <submittedName>
        <fullName evidence="6">Uncharacterized protein</fullName>
    </submittedName>
</protein>
<feature type="transmembrane region" description="Helical" evidence="5">
    <location>
        <begin position="6"/>
        <end position="22"/>
    </location>
</feature>
<reference evidence="7" key="1">
    <citation type="submission" date="2008-04" db="EMBL/GenBank/DDBJ databases">
        <title>Complete sequence of chromosome of Nostoc punctiforme ATCC 29133.</title>
        <authorList>
            <consortium name="US DOE Joint Genome Institute"/>
            <person name="Copeland A."/>
            <person name="Lucas S."/>
            <person name="Lapidus A."/>
            <person name="Glavina del Rio T."/>
            <person name="Dalin E."/>
            <person name="Tice H."/>
            <person name="Pitluck S."/>
            <person name="Chain P."/>
            <person name="Malfatti S."/>
            <person name="Shin M."/>
            <person name="Vergez L."/>
            <person name="Schmutz J."/>
            <person name="Larimer F."/>
            <person name="Land M."/>
            <person name="Hauser L."/>
            <person name="Kyrpides N."/>
            <person name="Kim E."/>
            <person name="Meeks J.C."/>
            <person name="Elhai J."/>
            <person name="Campbell E.L."/>
            <person name="Thiel T."/>
            <person name="Longmire J."/>
            <person name="Potts M."/>
            <person name="Atlas R."/>
        </authorList>
    </citation>
    <scope>NUCLEOTIDE SEQUENCE [LARGE SCALE GENOMIC DNA]</scope>
    <source>
        <strain evidence="7">ATCC 29133 / PCC 73102</strain>
    </source>
</reference>
<feature type="transmembrane region" description="Helical" evidence="5">
    <location>
        <begin position="59"/>
        <end position="78"/>
    </location>
</feature>
<comment type="subcellular location">
    <subcellularLocation>
        <location evidence="1">Membrane</location>
        <topology evidence="1">Multi-pass membrane protein</topology>
    </subcellularLocation>
</comment>
<gene>
    <name evidence="6" type="ordered locus">Npun_F1982</name>
</gene>
<organism evidence="6 7">
    <name type="scientific">Nostoc punctiforme (strain ATCC 29133 / PCC 73102)</name>
    <dbReference type="NCBI Taxonomy" id="63737"/>
    <lineage>
        <taxon>Bacteria</taxon>
        <taxon>Bacillati</taxon>
        <taxon>Cyanobacteriota</taxon>
        <taxon>Cyanophyceae</taxon>
        <taxon>Nostocales</taxon>
        <taxon>Nostocaceae</taxon>
        <taxon>Nostoc</taxon>
    </lineage>
</organism>
<reference evidence="6 7" key="2">
    <citation type="journal article" date="2013" name="Plant Physiol.">
        <title>A Nostoc punctiforme Sugar Transporter Necessary to Establish a Cyanobacterium-Plant Symbiosis.</title>
        <authorList>
            <person name="Ekman M."/>
            <person name="Picossi S."/>
            <person name="Campbell E.L."/>
            <person name="Meeks J.C."/>
            <person name="Flores E."/>
        </authorList>
    </citation>
    <scope>NUCLEOTIDE SEQUENCE [LARGE SCALE GENOMIC DNA]</scope>
    <source>
        <strain evidence="7">ATCC 29133 / PCC 73102</strain>
    </source>
</reference>
<evidence type="ECO:0000313" key="6">
    <source>
        <dbReference type="EMBL" id="ACC80622.1"/>
    </source>
</evidence>
<dbReference type="STRING" id="63737.Npun_F1982"/>
<dbReference type="EnsemblBacteria" id="ACC80622">
    <property type="protein sequence ID" value="ACC80622"/>
    <property type="gene ID" value="Npun_F1982"/>
</dbReference>
<dbReference type="PANTHER" id="PTHR37955">
    <property type="entry name" value="TELLURITE RESISTANCE PROTEIN TEHA"/>
    <property type="match status" value="1"/>
</dbReference>
<proteinExistence type="predicted"/>
<dbReference type="GO" id="GO:0046583">
    <property type="term" value="F:monoatomic cation efflux transmembrane transporter activity"/>
    <property type="evidence" value="ECO:0007669"/>
    <property type="project" value="TreeGrafter"/>
</dbReference>
<keyword evidence="4 5" id="KW-0472">Membrane</keyword>
<dbReference type="OrthoDB" id="309023at2"/>
<feature type="transmembrane region" description="Helical" evidence="5">
    <location>
        <begin position="34"/>
        <end position="53"/>
    </location>
</feature>
<accession>B2J401</accession>
<keyword evidence="3 5" id="KW-1133">Transmembrane helix</keyword>
<dbReference type="EMBL" id="CP001037">
    <property type="protein sequence ID" value="ACC80622.1"/>
    <property type="molecule type" value="Genomic_DNA"/>
</dbReference>
<evidence type="ECO:0000256" key="5">
    <source>
        <dbReference type="SAM" id="Phobius"/>
    </source>
</evidence>
<dbReference type="eggNOG" id="COG1275">
    <property type="taxonomic scope" value="Bacteria"/>
</dbReference>
<keyword evidence="2 5" id="KW-0812">Transmembrane</keyword>
<dbReference type="RefSeq" id="WP_012408636.1">
    <property type="nucleotide sequence ID" value="NC_010628.1"/>
</dbReference>
<evidence type="ECO:0000256" key="2">
    <source>
        <dbReference type="ARBA" id="ARBA00022692"/>
    </source>
</evidence>
<dbReference type="Proteomes" id="UP000001191">
    <property type="component" value="Chromosome"/>
</dbReference>
<dbReference type="KEGG" id="npu:Npun_F1982"/>
<evidence type="ECO:0000256" key="3">
    <source>
        <dbReference type="ARBA" id="ARBA00022989"/>
    </source>
</evidence>
<evidence type="ECO:0000256" key="4">
    <source>
        <dbReference type="ARBA" id="ARBA00023136"/>
    </source>
</evidence>
<dbReference type="AlphaFoldDB" id="B2J401"/>
<dbReference type="Pfam" id="PF03595">
    <property type="entry name" value="SLAC1"/>
    <property type="match status" value="1"/>
</dbReference>
<dbReference type="GO" id="GO:0005886">
    <property type="term" value="C:plasma membrane"/>
    <property type="evidence" value="ECO:0007669"/>
    <property type="project" value="TreeGrafter"/>
</dbReference>
<evidence type="ECO:0000313" key="7">
    <source>
        <dbReference type="Proteomes" id="UP000001191"/>
    </source>
</evidence>
<keyword evidence="7" id="KW-1185">Reference proteome</keyword>